<dbReference type="EMBL" id="CP144691">
    <property type="protein sequence ID" value="WVY92612.1"/>
    <property type="molecule type" value="Genomic_DNA"/>
</dbReference>
<gene>
    <name evidence="4" type="ORF">V8G54_031700</name>
</gene>
<dbReference type="Pfam" id="PF13968">
    <property type="entry name" value="DUF4220"/>
    <property type="match status" value="1"/>
</dbReference>
<evidence type="ECO:0000256" key="1">
    <source>
        <dbReference type="SAM" id="MobiDB-lite"/>
    </source>
</evidence>
<feature type="compositionally biased region" description="Polar residues" evidence="1">
    <location>
        <begin position="252"/>
        <end position="272"/>
    </location>
</feature>
<keyword evidence="2" id="KW-0472">Membrane</keyword>
<dbReference type="InterPro" id="IPR007658">
    <property type="entry name" value="DUF594"/>
</dbReference>
<evidence type="ECO:0000313" key="4">
    <source>
        <dbReference type="EMBL" id="WVY92612.1"/>
    </source>
</evidence>
<sequence length="905" mass="104290">MVNPIPNFARDIWGKWNIQGVVLVSLTMQIVLIFIAPLRKRSRNTLLVSVLWFTYLVADVTADFCVGLISNKYGDKDTAVSTIDDYLRAFWTPFLLLHLGGPDTITAFSLEDNELWLRHMLGLTVQVCLTGYVFLLTLPENTLMIPTLLVFMAGIIKFAERTISLQHASADNFRQSMIQKADPGPNYAKLMDELKSRQDAGLPAKIVTMPEISEQYSNIDELELGPAKPDDQHTKTPSIDKSDEQSDGINPYKQSQVIETPISSNSQPNTPKSLPREEGDSPTHRDAKKELSDLEVIKGAYDYFNKFKGLVVDMIFSFQERNESRSYLLQITTVDALRVIEVELNFIYQAFYTKTTIIESWVGLSFRFLSIASVVAALVVFIFDEKRGCEPFDVTVTYILLYGAVSLEVVSIFMFIFSDYSFAILCSRGYQKISDSDGDTRVGKVAKKLATTFSWVLKLKKPKWTKHKDNKPKWLENEEYKVLKRCVLFRRWSETISAFNLISRCFDKKNKWLDWVIRKIGVEEFVEKWVYEKKRPLVQKLWIFIFDELKRKSGDAEDVETIQRICSSRGEWVIQEGDLSRDDLNKLMRYVERNEVTFDECLILWHIATDLLFYVEHKEQIALDLEKGNHDDGVNGDKAEENKKKENNAHDDLKQVNHGDCEYSDIELRHFSKLLSDYMLYLLIMQPTMMSAIRGIGQKRFLDTCEEATNFFNKRKSIDAEEKKMREGEEKEERDKWDKLGEFIKFIKKELSGTRCGQIIFKKKEKDEDQESKMKEDLESKMMKACKALDSVSVEYEPFAVKGDRSKSLLFDACKLASVINNLKGTNKWELMAQVWVELLSYAAANCIPITHVQQLSKGGEFLSIVWLLMTHLGLAKQFQIKEGHARAKLVVSEEYEKKNEDKSS</sequence>
<dbReference type="PANTHER" id="PTHR31325">
    <property type="entry name" value="OS01G0798800 PROTEIN-RELATED"/>
    <property type="match status" value="1"/>
</dbReference>
<feature type="region of interest" description="Disordered" evidence="1">
    <location>
        <begin position="632"/>
        <end position="652"/>
    </location>
</feature>
<feature type="transmembrane region" description="Helical" evidence="2">
    <location>
        <begin position="16"/>
        <end position="38"/>
    </location>
</feature>
<feature type="transmembrane region" description="Helical" evidence="2">
    <location>
        <begin position="50"/>
        <end position="69"/>
    </location>
</feature>
<keyword evidence="2" id="KW-0812">Transmembrane</keyword>
<keyword evidence="2" id="KW-1133">Transmembrane helix</keyword>
<feature type="transmembrane region" description="Helical" evidence="2">
    <location>
        <begin position="143"/>
        <end position="159"/>
    </location>
</feature>
<feature type="compositionally biased region" description="Basic and acidic residues" evidence="1">
    <location>
        <begin position="228"/>
        <end position="244"/>
    </location>
</feature>
<protein>
    <recommendedName>
        <fullName evidence="3">DUF4220 domain-containing protein</fullName>
    </recommendedName>
</protein>
<organism evidence="4 5">
    <name type="scientific">Vigna mungo</name>
    <name type="common">Black gram</name>
    <name type="synonym">Phaseolus mungo</name>
    <dbReference type="NCBI Taxonomy" id="3915"/>
    <lineage>
        <taxon>Eukaryota</taxon>
        <taxon>Viridiplantae</taxon>
        <taxon>Streptophyta</taxon>
        <taxon>Embryophyta</taxon>
        <taxon>Tracheophyta</taxon>
        <taxon>Spermatophyta</taxon>
        <taxon>Magnoliopsida</taxon>
        <taxon>eudicotyledons</taxon>
        <taxon>Gunneridae</taxon>
        <taxon>Pentapetalae</taxon>
        <taxon>rosids</taxon>
        <taxon>fabids</taxon>
        <taxon>Fabales</taxon>
        <taxon>Fabaceae</taxon>
        <taxon>Papilionoideae</taxon>
        <taxon>50 kb inversion clade</taxon>
        <taxon>NPAAA clade</taxon>
        <taxon>indigoferoid/millettioid clade</taxon>
        <taxon>Phaseoleae</taxon>
        <taxon>Vigna</taxon>
    </lineage>
</organism>
<dbReference type="Proteomes" id="UP001374535">
    <property type="component" value="Chromosome 10"/>
</dbReference>
<feature type="domain" description="DUF4220" evidence="3">
    <location>
        <begin position="52"/>
        <end position="503"/>
    </location>
</feature>
<feature type="region of interest" description="Disordered" evidence="1">
    <location>
        <begin position="223"/>
        <end position="288"/>
    </location>
</feature>
<dbReference type="Pfam" id="PF04578">
    <property type="entry name" value="DUF594"/>
    <property type="match status" value="1"/>
</dbReference>
<feature type="compositionally biased region" description="Basic and acidic residues" evidence="1">
    <location>
        <begin position="274"/>
        <end position="288"/>
    </location>
</feature>
<accession>A0AAQ3MK61</accession>
<name>A0AAQ3MK61_VIGMU</name>
<dbReference type="AlphaFoldDB" id="A0AAQ3MK61"/>
<evidence type="ECO:0000256" key="2">
    <source>
        <dbReference type="SAM" id="Phobius"/>
    </source>
</evidence>
<evidence type="ECO:0000313" key="5">
    <source>
        <dbReference type="Proteomes" id="UP001374535"/>
    </source>
</evidence>
<evidence type="ECO:0000259" key="3">
    <source>
        <dbReference type="Pfam" id="PF13968"/>
    </source>
</evidence>
<reference evidence="4 5" key="1">
    <citation type="journal article" date="2023" name="Life. Sci Alliance">
        <title>Evolutionary insights into 3D genome organization and epigenetic landscape of Vigna mungo.</title>
        <authorList>
            <person name="Junaid A."/>
            <person name="Singh B."/>
            <person name="Bhatia S."/>
        </authorList>
    </citation>
    <scope>NUCLEOTIDE SEQUENCE [LARGE SCALE GENOMIC DNA]</scope>
    <source>
        <strain evidence="4">Urdbean</strain>
    </source>
</reference>
<keyword evidence="5" id="KW-1185">Reference proteome</keyword>
<dbReference type="InterPro" id="IPR025315">
    <property type="entry name" value="DUF4220"/>
</dbReference>
<feature type="transmembrane region" description="Helical" evidence="2">
    <location>
        <begin position="364"/>
        <end position="383"/>
    </location>
</feature>
<feature type="transmembrane region" description="Helical" evidence="2">
    <location>
        <begin position="395"/>
        <end position="417"/>
    </location>
</feature>
<proteinExistence type="predicted"/>